<accession>A0A5R9B8T3</accession>
<dbReference type="RefSeq" id="WP_138254292.1">
    <property type="nucleotide sequence ID" value="NZ_VAVZ01000064.1"/>
</dbReference>
<dbReference type="InterPro" id="IPR053142">
    <property type="entry name" value="PchR_regulatory_protein"/>
</dbReference>
<dbReference type="GO" id="GO:0043565">
    <property type="term" value="F:sequence-specific DNA binding"/>
    <property type="evidence" value="ECO:0007669"/>
    <property type="project" value="InterPro"/>
</dbReference>
<dbReference type="Pfam" id="PF00989">
    <property type="entry name" value="PAS"/>
    <property type="match status" value="1"/>
</dbReference>
<dbReference type="InterPro" id="IPR013767">
    <property type="entry name" value="PAS_fold"/>
</dbReference>
<dbReference type="PROSITE" id="PS01124">
    <property type="entry name" value="HTH_ARAC_FAMILY_2"/>
    <property type="match status" value="1"/>
</dbReference>
<feature type="domain" description="HTH araC/xylS-type" evidence="4">
    <location>
        <begin position="136"/>
        <end position="232"/>
    </location>
</feature>
<dbReference type="NCBIfam" id="TIGR00229">
    <property type="entry name" value="sensory_box"/>
    <property type="match status" value="1"/>
</dbReference>
<dbReference type="Proteomes" id="UP000310458">
    <property type="component" value="Unassembled WGS sequence"/>
</dbReference>
<dbReference type="InterPro" id="IPR009057">
    <property type="entry name" value="Homeodomain-like_sf"/>
</dbReference>
<keyword evidence="7" id="KW-1185">Reference proteome</keyword>
<dbReference type="AlphaFoldDB" id="A0A5R9B8T3"/>
<dbReference type="SUPFAM" id="SSF46689">
    <property type="entry name" value="Homeodomain-like"/>
    <property type="match status" value="1"/>
</dbReference>
<reference evidence="6 7" key="1">
    <citation type="submission" date="2019-05" db="EMBL/GenBank/DDBJ databases">
        <title>Nesterenkonia sp. GY074 isolated from the Southern Atlantic Ocean.</title>
        <authorList>
            <person name="Zhang G."/>
        </authorList>
    </citation>
    <scope>NUCLEOTIDE SEQUENCE [LARGE SCALE GENOMIC DNA]</scope>
    <source>
        <strain evidence="6 7">GY074</strain>
    </source>
</reference>
<dbReference type="EMBL" id="VAVZ01000064">
    <property type="protein sequence ID" value="TLP92377.1"/>
    <property type="molecule type" value="Genomic_DNA"/>
</dbReference>
<evidence type="ECO:0000256" key="2">
    <source>
        <dbReference type="ARBA" id="ARBA00023125"/>
    </source>
</evidence>
<dbReference type="SMART" id="SM00342">
    <property type="entry name" value="HTH_ARAC"/>
    <property type="match status" value="1"/>
</dbReference>
<evidence type="ECO:0000256" key="3">
    <source>
        <dbReference type="ARBA" id="ARBA00023163"/>
    </source>
</evidence>
<dbReference type="CDD" id="cd00130">
    <property type="entry name" value="PAS"/>
    <property type="match status" value="1"/>
</dbReference>
<comment type="caution">
    <text evidence="6">The sequence shown here is derived from an EMBL/GenBank/DDBJ whole genome shotgun (WGS) entry which is preliminary data.</text>
</comment>
<dbReference type="SUPFAM" id="SSF55785">
    <property type="entry name" value="PYP-like sensor domain (PAS domain)"/>
    <property type="match status" value="1"/>
</dbReference>
<gene>
    <name evidence="6" type="ORF">FEF26_14715</name>
</gene>
<dbReference type="PANTHER" id="PTHR47893:SF1">
    <property type="entry name" value="REGULATORY PROTEIN PCHR"/>
    <property type="match status" value="1"/>
</dbReference>
<dbReference type="InterPro" id="IPR018062">
    <property type="entry name" value="HTH_AraC-typ_CS"/>
</dbReference>
<keyword evidence="3" id="KW-0804">Transcription</keyword>
<dbReference type="Gene3D" id="1.10.10.60">
    <property type="entry name" value="Homeodomain-like"/>
    <property type="match status" value="1"/>
</dbReference>
<dbReference type="PANTHER" id="PTHR47893">
    <property type="entry name" value="REGULATORY PROTEIN PCHR"/>
    <property type="match status" value="1"/>
</dbReference>
<protein>
    <submittedName>
        <fullName evidence="6">Helix-turn-helix domain-containing protein</fullName>
    </submittedName>
</protein>
<dbReference type="OrthoDB" id="9799345at2"/>
<evidence type="ECO:0000259" key="4">
    <source>
        <dbReference type="PROSITE" id="PS01124"/>
    </source>
</evidence>
<evidence type="ECO:0000259" key="5">
    <source>
        <dbReference type="PROSITE" id="PS50112"/>
    </source>
</evidence>
<evidence type="ECO:0000313" key="6">
    <source>
        <dbReference type="EMBL" id="TLP92377.1"/>
    </source>
</evidence>
<sequence>MTSGTETLLRPVIDAAPTPMWLIGPDGAVSLVNEAAATVLGYSSESELIGRCSHEALHNRRPDGSPYPSHQCPIVTCEGSMEHNHSEDFVDRRGRLVHVRWKLTKLESSNHQLLTFAPDPTAPSYMRNATAADAFDELMEYAHHHRADPMLTPDRLASRAGVSLRTLQAVFREHQTSPAREIRNARLELGRSLLGQGVSVTETAFSSGFSDVGTFSRAYRRAFGTPPAAARA</sequence>
<dbReference type="PROSITE" id="PS50112">
    <property type="entry name" value="PAS"/>
    <property type="match status" value="1"/>
</dbReference>
<dbReference type="SMART" id="SM00091">
    <property type="entry name" value="PAS"/>
    <property type="match status" value="1"/>
</dbReference>
<keyword evidence="2" id="KW-0238">DNA-binding</keyword>
<dbReference type="Pfam" id="PF12833">
    <property type="entry name" value="HTH_18"/>
    <property type="match status" value="1"/>
</dbReference>
<dbReference type="InterPro" id="IPR035965">
    <property type="entry name" value="PAS-like_dom_sf"/>
</dbReference>
<name>A0A5R9B8T3_9MICC</name>
<organism evidence="6 7">
    <name type="scientific">Nesterenkonia salmonea</name>
    <dbReference type="NCBI Taxonomy" id="1804987"/>
    <lineage>
        <taxon>Bacteria</taxon>
        <taxon>Bacillati</taxon>
        <taxon>Actinomycetota</taxon>
        <taxon>Actinomycetes</taxon>
        <taxon>Micrococcales</taxon>
        <taxon>Micrococcaceae</taxon>
        <taxon>Nesterenkonia</taxon>
    </lineage>
</organism>
<dbReference type="Gene3D" id="3.30.450.20">
    <property type="entry name" value="PAS domain"/>
    <property type="match status" value="1"/>
</dbReference>
<evidence type="ECO:0000313" key="7">
    <source>
        <dbReference type="Proteomes" id="UP000310458"/>
    </source>
</evidence>
<dbReference type="PROSITE" id="PS00041">
    <property type="entry name" value="HTH_ARAC_FAMILY_1"/>
    <property type="match status" value="1"/>
</dbReference>
<evidence type="ECO:0000256" key="1">
    <source>
        <dbReference type="ARBA" id="ARBA00023015"/>
    </source>
</evidence>
<proteinExistence type="predicted"/>
<dbReference type="GO" id="GO:0003700">
    <property type="term" value="F:DNA-binding transcription factor activity"/>
    <property type="evidence" value="ECO:0007669"/>
    <property type="project" value="InterPro"/>
</dbReference>
<keyword evidence="1" id="KW-0805">Transcription regulation</keyword>
<dbReference type="InterPro" id="IPR018060">
    <property type="entry name" value="HTH_AraC"/>
</dbReference>
<feature type="domain" description="PAS" evidence="5">
    <location>
        <begin position="5"/>
        <end position="46"/>
    </location>
</feature>
<dbReference type="InterPro" id="IPR000014">
    <property type="entry name" value="PAS"/>
</dbReference>